<dbReference type="InterPro" id="IPR046849">
    <property type="entry name" value="E2_motif"/>
</dbReference>
<protein>
    <recommendedName>
        <fullName evidence="4">DYW domain-containing protein</fullName>
    </recommendedName>
</protein>
<dbReference type="Pfam" id="PF14432">
    <property type="entry name" value="DYW_deaminase"/>
    <property type="match status" value="1"/>
</dbReference>
<dbReference type="GO" id="GO:0003723">
    <property type="term" value="F:RNA binding"/>
    <property type="evidence" value="ECO:0007669"/>
    <property type="project" value="InterPro"/>
</dbReference>
<feature type="repeat" description="PPR" evidence="3">
    <location>
        <begin position="352"/>
        <end position="386"/>
    </location>
</feature>
<evidence type="ECO:0000313" key="6">
    <source>
        <dbReference type="Proteomes" id="UP000467841"/>
    </source>
</evidence>
<keyword evidence="6" id="KW-1185">Reference proteome</keyword>
<feature type="repeat" description="PPR" evidence="3">
    <location>
        <begin position="150"/>
        <end position="180"/>
    </location>
</feature>
<evidence type="ECO:0000256" key="2">
    <source>
        <dbReference type="ARBA" id="ARBA00022737"/>
    </source>
</evidence>
<sequence length="787" mass="87785">MTKQLLPLIEKIPQSILGFLEYSPSCWSSSLSKTTQAHARILKSGAQNDGYISAKLIASYSNYSCFDDANLVLQSIPDPTVYSFSSLIYALTKAKLFSKSLGVFSRMFSYGLIPDSHVLPNLFKVCAELSAFEAGKQIHCISCVSGLDMDAFVQGSLFHMYMRCGRMEDARKVFDRMFEKDVVTCSALLNGYARKGCLEEVVRILSEMEESGIEPNIVSWNGILSGFNRSGYNKEAVIMFQKMHHLGCFPDEVTVSSVLPSVGDLEKLDLGRQIHGYVAKQGLLKDKCVISAMIDMYGKSGDASGIVKLFEEFEVMETGVCNAYITGLSRNGLVDKALEMFELFKEKKMDLNVVSWTSIISGCAQNGKDIEALELFREMQVAGVKPNRVTIPSMLPACGNIAALVHGRSAHGFAVRINLLEDVHVGSALIDMYAKCGRINMSQIVFDMMPTKNLVCWNSLMSGYSMHGKAKEVMSIFESLVRTRLKPDFISFTSLLSACSQVGLTDEGWRYFGMMSEEYGIKPRLEHYSCMVNLLGRAGKLQEAYDLIKEMPSEPDSCVWGALLNSCRLENNVDLAEIAAEKLFVLEPENPGTYVLLSNIYAAKGMWTEVDRVRNKMESLGMKKNPGCSWIQVKNTVYTVLAGDKSHPQIDQIKEKMDEISKEMRKSGYRPNLDLVMQDVEEQEKEQILWGHSEKLAVVFGLLNTPDGTPLQVIKNLRICGDCHSVIKFISGYEGREIFVRDTNRCQISSNHVFTESHSIILHKFQPNSLSLSALIDSFQGLWSGLI</sequence>
<dbReference type="Gene3D" id="1.25.40.10">
    <property type="entry name" value="Tetratricopeptide repeat domain"/>
    <property type="match status" value="4"/>
</dbReference>
<feature type="repeat" description="PPR" evidence="3">
    <location>
        <begin position="216"/>
        <end position="250"/>
    </location>
</feature>
<dbReference type="InterPro" id="IPR046960">
    <property type="entry name" value="PPR_At4g14850-like_plant"/>
</dbReference>
<evidence type="ECO:0000313" key="5">
    <source>
        <dbReference type="EMBL" id="CAA7044663.1"/>
    </source>
</evidence>
<dbReference type="FunFam" id="1.25.40.10:FF:000393">
    <property type="entry name" value="Pentatricopeptide repeat-containing protein At1g20230"/>
    <property type="match status" value="1"/>
</dbReference>
<feature type="domain" description="DYW" evidence="4">
    <location>
        <begin position="668"/>
        <end position="746"/>
    </location>
</feature>
<dbReference type="OrthoDB" id="428658at2759"/>
<feature type="repeat" description="PPR" evidence="3">
    <location>
        <begin position="80"/>
        <end position="114"/>
    </location>
</feature>
<reference evidence="5" key="1">
    <citation type="submission" date="2020-01" db="EMBL/GenBank/DDBJ databases">
        <authorList>
            <person name="Mishra B."/>
        </authorList>
    </citation>
    <scope>NUCLEOTIDE SEQUENCE [LARGE SCALE GENOMIC DNA]</scope>
</reference>
<keyword evidence="2" id="KW-0677">Repeat</keyword>
<organism evidence="5 6">
    <name type="scientific">Microthlaspi erraticum</name>
    <dbReference type="NCBI Taxonomy" id="1685480"/>
    <lineage>
        <taxon>Eukaryota</taxon>
        <taxon>Viridiplantae</taxon>
        <taxon>Streptophyta</taxon>
        <taxon>Embryophyta</taxon>
        <taxon>Tracheophyta</taxon>
        <taxon>Spermatophyta</taxon>
        <taxon>Magnoliopsida</taxon>
        <taxon>eudicotyledons</taxon>
        <taxon>Gunneridae</taxon>
        <taxon>Pentapetalae</taxon>
        <taxon>rosids</taxon>
        <taxon>malvids</taxon>
        <taxon>Brassicales</taxon>
        <taxon>Brassicaceae</taxon>
        <taxon>Coluteocarpeae</taxon>
        <taxon>Microthlaspi</taxon>
    </lineage>
</organism>
<name>A0A6D2JLQ7_9BRAS</name>
<comment type="caution">
    <text evidence="5">The sequence shown here is derived from an EMBL/GenBank/DDBJ whole genome shotgun (WGS) entry which is preliminary data.</text>
</comment>
<dbReference type="Pfam" id="PF13041">
    <property type="entry name" value="PPR_2"/>
    <property type="match status" value="3"/>
</dbReference>
<evidence type="ECO:0000256" key="3">
    <source>
        <dbReference type="PROSITE-ProRule" id="PRU00708"/>
    </source>
</evidence>
<dbReference type="GO" id="GO:0008270">
    <property type="term" value="F:zinc ion binding"/>
    <property type="evidence" value="ECO:0007669"/>
    <property type="project" value="InterPro"/>
</dbReference>
<dbReference type="PANTHER" id="PTHR47926:SF386">
    <property type="entry name" value="PENTATRICOPEPTIDE REPEAT-CONTAINING PROTEIN"/>
    <property type="match status" value="1"/>
</dbReference>
<comment type="similarity">
    <text evidence="1">Belongs to the PPR family. PCMP-H subfamily.</text>
</comment>
<dbReference type="FunFam" id="1.25.40.10:FF:000598">
    <property type="entry name" value="pentatricopeptide repeat-containing protein At1g20230 isoform X2"/>
    <property type="match status" value="1"/>
</dbReference>
<dbReference type="EMBL" id="CACVBM020001306">
    <property type="protein sequence ID" value="CAA7044663.1"/>
    <property type="molecule type" value="Genomic_DNA"/>
</dbReference>
<evidence type="ECO:0000256" key="1">
    <source>
        <dbReference type="ARBA" id="ARBA00006643"/>
    </source>
</evidence>
<dbReference type="InterPro" id="IPR011990">
    <property type="entry name" value="TPR-like_helical_dom_sf"/>
</dbReference>
<dbReference type="Pfam" id="PF01535">
    <property type="entry name" value="PPR"/>
    <property type="match status" value="4"/>
</dbReference>
<dbReference type="InterPro" id="IPR046848">
    <property type="entry name" value="E_motif"/>
</dbReference>
<feature type="repeat" description="PPR" evidence="3">
    <location>
        <begin position="488"/>
        <end position="523"/>
    </location>
</feature>
<dbReference type="AlphaFoldDB" id="A0A6D2JLQ7"/>
<dbReference type="FunFam" id="1.25.40.10:FF:000366">
    <property type="entry name" value="Pentatricopeptide (PPR) repeat-containing protein"/>
    <property type="match status" value="1"/>
</dbReference>
<feature type="repeat" description="PPR" evidence="3">
    <location>
        <begin position="317"/>
        <end position="351"/>
    </location>
</feature>
<dbReference type="InterPro" id="IPR032867">
    <property type="entry name" value="DYW_dom"/>
</dbReference>
<feature type="repeat" description="PPR" evidence="3">
    <location>
        <begin position="453"/>
        <end position="487"/>
    </location>
</feature>
<dbReference type="Pfam" id="PF20430">
    <property type="entry name" value="Eplus_motif"/>
    <property type="match status" value="1"/>
</dbReference>
<dbReference type="FunFam" id="1.25.40.10:FF:000031">
    <property type="entry name" value="Pentatricopeptide repeat-containing protein mitochondrial"/>
    <property type="match status" value="1"/>
</dbReference>
<gene>
    <name evidence="5" type="ORF">MERR_LOCUS31898</name>
</gene>
<proteinExistence type="inferred from homology"/>
<dbReference type="GO" id="GO:0009451">
    <property type="term" value="P:RNA modification"/>
    <property type="evidence" value="ECO:0007669"/>
    <property type="project" value="InterPro"/>
</dbReference>
<feature type="repeat" description="PPR" evidence="3">
    <location>
        <begin position="181"/>
        <end position="215"/>
    </location>
</feature>
<dbReference type="NCBIfam" id="TIGR00756">
    <property type="entry name" value="PPR"/>
    <property type="match status" value="8"/>
</dbReference>
<dbReference type="InterPro" id="IPR002885">
    <property type="entry name" value="PPR_rpt"/>
</dbReference>
<dbReference type="PANTHER" id="PTHR47926">
    <property type="entry name" value="PENTATRICOPEPTIDE REPEAT-CONTAINING PROTEIN"/>
    <property type="match status" value="1"/>
</dbReference>
<evidence type="ECO:0000259" key="4">
    <source>
        <dbReference type="Pfam" id="PF14432"/>
    </source>
</evidence>
<dbReference type="PROSITE" id="PS51375">
    <property type="entry name" value="PPR"/>
    <property type="match status" value="8"/>
</dbReference>
<dbReference type="Pfam" id="PF20431">
    <property type="entry name" value="E_motif"/>
    <property type="match status" value="1"/>
</dbReference>
<dbReference type="Proteomes" id="UP000467841">
    <property type="component" value="Unassembled WGS sequence"/>
</dbReference>
<accession>A0A6D2JLQ7</accession>